<dbReference type="SUPFAM" id="SSF46565">
    <property type="entry name" value="Chaperone J-domain"/>
    <property type="match status" value="1"/>
</dbReference>
<evidence type="ECO:0000256" key="1">
    <source>
        <dbReference type="SAM" id="MobiDB-lite"/>
    </source>
</evidence>
<dbReference type="InterPro" id="IPR036869">
    <property type="entry name" value="J_dom_sf"/>
</dbReference>
<keyword evidence="4" id="KW-1185">Reference proteome</keyword>
<gene>
    <name evidence="3" type="ORF">NE237_019850</name>
</gene>
<evidence type="ECO:0000259" key="2">
    <source>
        <dbReference type="Pfam" id="PF00226"/>
    </source>
</evidence>
<dbReference type="PANTHER" id="PTHR44137:SF24">
    <property type="entry name" value="DNAJ HEAT SHOCK N-TERMINAL DOMAIN-CONTAINING PROTEIN"/>
    <property type="match status" value="1"/>
</dbReference>
<proteinExistence type="predicted"/>
<dbReference type="Gene3D" id="1.10.287.110">
    <property type="entry name" value="DnaJ domain"/>
    <property type="match status" value="1"/>
</dbReference>
<dbReference type="AlphaFoldDB" id="A0A9Q0H643"/>
<dbReference type="Proteomes" id="UP001141806">
    <property type="component" value="Unassembled WGS sequence"/>
</dbReference>
<dbReference type="Pfam" id="PF00226">
    <property type="entry name" value="DnaJ"/>
    <property type="match status" value="1"/>
</dbReference>
<feature type="domain" description="J" evidence="2">
    <location>
        <begin position="74"/>
        <end position="116"/>
    </location>
</feature>
<dbReference type="EMBL" id="JAMYWD010000009">
    <property type="protein sequence ID" value="KAJ4959940.1"/>
    <property type="molecule type" value="Genomic_DNA"/>
</dbReference>
<reference evidence="3" key="1">
    <citation type="journal article" date="2023" name="Plant J.">
        <title>The genome of the king protea, Protea cynaroides.</title>
        <authorList>
            <person name="Chang J."/>
            <person name="Duong T.A."/>
            <person name="Schoeman C."/>
            <person name="Ma X."/>
            <person name="Roodt D."/>
            <person name="Barker N."/>
            <person name="Li Z."/>
            <person name="Van de Peer Y."/>
            <person name="Mizrachi E."/>
        </authorList>
    </citation>
    <scope>NUCLEOTIDE SEQUENCE</scope>
    <source>
        <tissue evidence="3">Young leaves</tissue>
    </source>
</reference>
<dbReference type="OrthoDB" id="10250354at2759"/>
<evidence type="ECO:0000313" key="3">
    <source>
        <dbReference type="EMBL" id="KAJ4959940.1"/>
    </source>
</evidence>
<name>A0A9Q0H643_9MAGN</name>
<evidence type="ECO:0000313" key="4">
    <source>
        <dbReference type="Proteomes" id="UP001141806"/>
    </source>
</evidence>
<accession>A0A9Q0H643</accession>
<organism evidence="3 4">
    <name type="scientific">Protea cynaroides</name>
    <dbReference type="NCBI Taxonomy" id="273540"/>
    <lineage>
        <taxon>Eukaryota</taxon>
        <taxon>Viridiplantae</taxon>
        <taxon>Streptophyta</taxon>
        <taxon>Embryophyta</taxon>
        <taxon>Tracheophyta</taxon>
        <taxon>Spermatophyta</taxon>
        <taxon>Magnoliopsida</taxon>
        <taxon>Proteales</taxon>
        <taxon>Proteaceae</taxon>
        <taxon>Protea</taxon>
    </lineage>
</organism>
<comment type="caution">
    <text evidence="3">The sequence shown here is derived from an EMBL/GenBank/DDBJ whole genome shotgun (WGS) entry which is preliminary data.</text>
</comment>
<feature type="region of interest" description="Disordered" evidence="1">
    <location>
        <begin position="1"/>
        <end position="30"/>
    </location>
</feature>
<protein>
    <recommendedName>
        <fullName evidence="2">J domain-containing protein</fullName>
    </recommendedName>
</protein>
<dbReference type="InterPro" id="IPR001623">
    <property type="entry name" value="DnaJ_domain"/>
</dbReference>
<sequence length="152" mass="17237">MATKNKAGGEKQEAIRLKSRARGGEKQEAVRLQSMAEEKYKQSKLKPVLKYAKSAQHLHPQLRRILSFDLGMDKYKKLDLLLHPNKNTFVASEDALKSVGEAFQLLSDKIRHKDYDLKLRIALQSQATATATAISSSVDTFWTAYTTCRLFH</sequence>
<feature type="compositionally biased region" description="Basic and acidic residues" evidence="1">
    <location>
        <begin position="7"/>
        <end position="29"/>
    </location>
</feature>
<dbReference type="PANTHER" id="PTHR44137">
    <property type="entry name" value="BNAC03G44070D PROTEIN"/>
    <property type="match status" value="1"/>
</dbReference>